<dbReference type="SUPFAM" id="SSF89562">
    <property type="entry name" value="RraA-like"/>
    <property type="match status" value="1"/>
</dbReference>
<feature type="binding site" evidence="5">
    <location>
        <position position="151"/>
    </location>
    <ligand>
        <name>substrate</name>
    </ligand>
</feature>
<dbReference type="GO" id="GO:0046872">
    <property type="term" value="F:metal ion binding"/>
    <property type="evidence" value="ECO:0007669"/>
    <property type="project" value="UniProtKB-KW"/>
</dbReference>
<evidence type="ECO:0000256" key="4">
    <source>
        <dbReference type="ARBA" id="ARBA00030169"/>
    </source>
</evidence>
<evidence type="ECO:0000313" key="7">
    <source>
        <dbReference type="EMBL" id="CAP41072.1"/>
    </source>
</evidence>
<name>A9I587_BORPD</name>
<dbReference type="EMBL" id="AM902716">
    <property type="protein sequence ID" value="CAP41072.1"/>
    <property type="molecule type" value="Genomic_DNA"/>
</dbReference>
<evidence type="ECO:0000256" key="3">
    <source>
        <dbReference type="ARBA" id="ARBA00029596"/>
    </source>
</evidence>
<gene>
    <name evidence="7" type="primary">menG1</name>
    <name evidence="7" type="ordered locus">Bpet0740</name>
</gene>
<reference evidence="7 8" key="1">
    <citation type="journal article" date="2008" name="BMC Genomics">
        <title>The missing link: Bordetella petrii is endowed with both the metabolic versatility of environmental bacteria and virulence traits of pathogenic Bordetellae.</title>
        <authorList>
            <person name="Gross R."/>
            <person name="Guzman C.A."/>
            <person name="Sebaihia M."/>
            <person name="Martins Dos Santos V.A."/>
            <person name="Pieper D.H."/>
            <person name="Koebnik R."/>
            <person name="Lechner M."/>
            <person name="Bartels D."/>
            <person name="Buhrmester J."/>
            <person name="Choudhuri J.V."/>
            <person name="Ebensen T."/>
            <person name="Gaigalat L."/>
            <person name="Herrmann S."/>
            <person name="Khachane A.N."/>
            <person name="Larisch C."/>
            <person name="Link S."/>
            <person name="Linke B."/>
            <person name="Meyer F."/>
            <person name="Mormann S."/>
            <person name="Nakunst D."/>
            <person name="Rueckert C."/>
            <person name="Schneiker-Bekel S."/>
            <person name="Schulze K."/>
            <person name="Vorhoelter F.J."/>
            <person name="Yevsa T."/>
            <person name="Engle J.T."/>
            <person name="Goldman W.E."/>
            <person name="Puehler A."/>
            <person name="Goebel U.B."/>
            <person name="Goesmann A."/>
            <person name="Bloecker H."/>
            <person name="Kaiser O."/>
            <person name="Martinez-Arias R."/>
        </authorList>
    </citation>
    <scope>NUCLEOTIDE SEQUENCE [LARGE SCALE GENOMIC DNA]</scope>
    <source>
        <strain evidence="8">ATCC BAA-461 / DSM 12804 / CCUG 43448 / CIP 107267 / Se-1111R</strain>
    </source>
</reference>
<dbReference type="Gene3D" id="3.50.30.40">
    <property type="entry name" value="Ribonuclease E inhibitor RraA/RraA-like"/>
    <property type="match status" value="1"/>
</dbReference>
<accession>A9I587</accession>
<dbReference type="InterPro" id="IPR036704">
    <property type="entry name" value="RraA/RraA-like_sf"/>
</dbReference>
<protein>
    <recommendedName>
        <fullName evidence="2">Putative 4-hydroxy-4-methyl-2-oxoglutarate aldolase</fullName>
    </recommendedName>
    <alternativeName>
        <fullName evidence="3">Regulator of ribonuclease activity homolog</fullName>
    </alternativeName>
    <alternativeName>
        <fullName evidence="4">RraA-like protein</fullName>
    </alternativeName>
</protein>
<evidence type="ECO:0000256" key="5">
    <source>
        <dbReference type="PIRSR" id="PIRSR605493-1"/>
    </source>
</evidence>
<evidence type="ECO:0000256" key="2">
    <source>
        <dbReference type="ARBA" id="ARBA00016549"/>
    </source>
</evidence>
<dbReference type="Pfam" id="PF03737">
    <property type="entry name" value="RraA-like"/>
    <property type="match status" value="1"/>
</dbReference>
<dbReference type="Proteomes" id="UP000001225">
    <property type="component" value="Chromosome"/>
</dbReference>
<proteinExistence type="predicted"/>
<keyword evidence="5" id="KW-0479">Metal-binding</keyword>
<keyword evidence="8" id="KW-1185">Reference proteome</keyword>
<sequence length="250" mass="26245">MADPATTRPQKPLTGRVPPQAVRRREFPALPAEILQRYARIEDLTATASDAMDKLGLAGVVPASVLAPQLPAARLVGQAVTVRNTERPEAVGAAAQAGQSRMGEHEAYNLAEPGNVVVIEGLPGVSNLGGQSASVAHRAGCAGAIVDGGFRDPRMARALGFPIWARGVTPITGKWRLQTAEINGRVRIGGVAVEAGDLVLADESGVAFVPYAQAQAVLQEMEHIQAGDHRQQRDIAAGVDLQTLASTKYK</sequence>
<dbReference type="KEGG" id="bpt:Bpet0740"/>
<dbReference type="PANTHER" id="PTHR33254">
    <property type="entry name" value="4-HYDROXY-4-METHYL-2-OXOGLUTARATE ALDOLASE 3-RELATED"/>
    <property type="match status" value="1"/>
</dbReference>
<feature type="region of interest" description="Disordered" evidence="6">
    <location>
        <begin position="1"/>
        <end position="20"/>
    </location>
</feature>
<dbReference type="eggNOG" id="COG0684">
    <property type="taxonomic scope" value="Bacteria"/>
</dbReference>
<keyword evidence="5" id="KW-0460">Magnesium</keyword>
<comment type="cofactor">
    <cofactor evidence="5">
        <name>Mg(2+)</name>
        <dbReference type="ChEBI" id="CHEBI:18420"/>
    </cofactor>
</comment>
<dbReference type="InterPro" id="IPR005493">
    <property type="entry name" value="RraA/RraA-like"/>
</dbReference>
<evidence type="ECO:0000256" key="1">
    <source>
        <dbReference type="ARBA" id="ARBA00001968"/>
    </source>
</evidence>
<dbReference type="PANTHER" id="PTHR33254:SF4">
    <property type="entry name" value="4-HYDROXY-4-METHYL-2-OXOGLUTARATE ALDOLASE 3-RELATED"/>
    <property type="match status" value="1"/>
</dbReference>
<dbReference type="AlphaFoldDB" id="A9I587"/>
<dbReference type="CDD" id="cd16841">
    <property type="entry name" value="RraA_family"/>
    <property type="match status" value="1"/>
</dbReference>
<organism evidence="7 8">
    <name type="scientific">Bordetella petrii (strain ATCC BAA-461 / DSM 12804 / CCUG 43448 / CIP 107267 / Se-1111R)</name>
    <dbReference type="NCBI Taxonomy" id="340100"/>
    <lineage>
        <taxon>Bacteria</taxon>
        <taxon>Pseudomonadati</taxon>
        <taxon>Pseudomonadota</taxon>
        <taxon>Betaproteobacteria</taxon>
        <taxon>Burkholderiales</taxon>
        <taxon>Alcaligenaceae</taxon>
        <taxon>Bordetella</taxon>
    </lineage>
</organism>
<evidence type="ECO:0000313" key="8">
    <source>
        <dbReference type="Proteomes" id="UP000001225"/>
    </source>
</evidence>
<evidence type="ECO:0000256" key="6">
    <source>
        <dbReference type="SAM" id="MobiDB-lite"/>
    </source>
</evidence>
<comment type="cofactor">
    <cofactor evidence="1">
        <name>a divalent metal cation</name>
        <dbReference type="ChEBI" id="CHEBI:60240"/>
    </cofactor>
</comment>
<dbReference type="STRING" id="94624.Bpet0740"/>
<feature type="binding site" evidence="5">
    <location>
        <position position="152"/>
    </location>
    <ligand>
        <name>Mg(2+)</name>
        <dbReference type="ChEBI" id="CHEBI:18420"/>
    </ligand>
</feature>